<protein>
    <submittedName>
        <fullName evidence="1">Uncharacterized protein</fullName>
    </submittedName>
</protein>
<evidence type="ECO:0000313" key="2">
    <source>
        <dbReference type="Proteomes" id="UP000184389"/>
    </source>
</evidence>
<dbReference type="Proteomes" id="UP000184389">
    <property type="component" value="Unassembled WGS sequence"/>
</dbReference>
<evidence type="ECO:0000313" key="1">
    <source>
        <dbReference type="EMBL" id="SHH59675.1"/>
    </source>
</evidence>
<dbReference type="AlphaFoldDB" id="A0A1M5U9E4"/>
<sequence length="226" mass="26731">MILLLFKKKNKSKTGNSDIAFGFKFAMDYIETVLEYEKTLEDKINMIDFFMEVTRRDIQYDLLSKFLYSEMDDIKIDFPFAMDYFISNSDFPNKAVLIRKDKTVDLSQDTIILLPWDRYAFSYTVKSILQNGFKYIKSNHRGYYFSDIDLCYVYNGNHSIATGIIKKTGQIRVKEYDIKNLFKDLTTDGLNWYINGEKQLIKVFDFRISILYELAKTKYNLTNNSL</sequence>
<proteinExistence type="predicted"/>
<accession>A0A1M5U9E4</accession>
<dbReference type="EMBL" id="FQXR01000003">
    <property type="protein sequence ID" value="SHH59675.1"/>
    <property type="molecule type" value="Genomic_DNA"/>
</dbReference>
<dbReference type="Pfam" id="PF20457">
    <property type="entry name" value="DUF6710"/>
    <property type="match status" value="1"/>
</dbReference>
<keyword evidence="2" id="KW-1185">Reference proteome</keyword>
<organism evidence="1 2">
    <name type="scientific">Sporanaerobacter acetigenes DSM 13106</name>
    <dbReference type="NCBI Taxonomy" id="1123281"/>
    <lineage>
        <taxon>Bacteria</taxon>
        <taxon>Bacillati</taxon>
        <taxon>Bacillota</taxon>
        <taxon>Tissierellia</taxon>
        <taxon>Tissierellales</taxon>
        <taxon>Sporanaerobacteraceae</taxon>
        <taxon>Sporanaerobacter</taxon>
    </lineage>
</organism>
<gene>
    <name evidence="1" type="ORF">SAMN02745180_00570</name>
</gene>
<reference evidence="1 2" key="1">
    <citation type="submission" date="2016-11" db="EMBL/GenBank/DDBJ databases">
        <authorList>
            <person name="Jaros S."/>
            <person name="Januszkiewicz K."/>
            <person name="Wedrychowicz H."/>
        </authorList>
    </citation>
    <scope>NUCLEOTIDE SEQUENCE [LARGE SCALE GENOMIC DNA]</scope>
    <source>
        <strain evidence="1 2">DSM 13106</strain>
    </source>
</reference>
<dbReference type="InterPro" id="IPR046556">
    <property type="entry name" value="DUF6710"/>
</dbReference>
<name>A0A1M5U9E4_9FIRM</name>
<dbReference type="STRING" id="1123281.SAMN02745180_00570"/>